<dbReference type="Pfam" id="PF00535">
    <property type="entry name" value="Glycos_transf_2"/>
    <property type="match status" value="1"/>
</dbReference>
<dbReference type="InterPro" id="IPR001173">
    <property type="entry name" value="Glyco_trans_2-like"/>
</dbReference>
<dbReference type="RefSeq" id="WP_103907658.1">
    <property type="nucleotide sequence ID" value="NZ_CP049246.1"/>
</dbReference>
<proteinExistence type="inferred from homology"/>
<evidence type="ECO:0000259" key="2">
    <source>
        <dbReference type="Pfam" id="PF00535"/>
    </source>
</evidence>
<name>A0A1H6CA72_9SPHI</name>
<dbReference type="SUPFAM" id="SSF53448">
    <property type="entry name" value="Nucleotide-diphospho-sugar transferases"/>
    <property type="match status" value="1"/>
</dbReference>
<keyword evidence="3" id="KW-0808">Transferase</keyword>
<evidence type="ECO:0000256" key="1">
    <source>
        <dbReference type="ARBA" id="ARBA00038494"/>
    </source>
</evidence>
<accession>A0A1H6CA72</accession>
<gene>
    <name evidence="3" type="ORF">SAMN05421877_11443</name>
</gene>
<dbReference type="AlphaFoldDB" id="A0A1H6CA72"/>
<dbReference type="GO" id="GO:0016740">
    <property type="term" value="F:transferase activity"/>
    <property type="evidence" value="ECO:0007669"/>
    <property type="project" value="UniProtKB-KW"/>
</dbReference>
<dbReference type="EMBL" id="FNUT01000014">
    <property type="protein sequence ID" value="SEG69793.1"/>
    <property type="molecule type" value="Genomic_DNA"/>
</dbReference>
<dbReference type="PANTHER" id="PTHR43630">
    <property type="entry name" value="POLY-BETA-1,6-N-ACETYL-D-GLUCOSAMINE SYNTHASE"/>
    <property type="match status" value="1"/>
</dbReference>
<protein>
    <submittedName>
        <fullName evidence="3">Glycosyl transferase family 2</fullName>
    </submittedName>
</protein>
<dbReference type="PANTHER" id="PTHR43630:SF2">
    <property type="entry name" value="GLYCOSYLTRANSFERASE"/>
    <property type="match status" value="1"/>
</dbReference>
<dbReference type="Gene3D" id="3.90.550.10">
    <property type="entry name" value="Spore Coat Polysaccharide Biosynthesis Protein SpsA, Chain A"/>
    <property type="match status" value="1"/>
</dbReference>
<evidence type="ECO:0000313" key="4">
    <source>
        <dbReference type="Proteomes" id="UP000236731"/>
    </source>
</evidence>
<dbReference type="InterPro" id="IPR029044">
    <property type="entry name" value="Nucleotide-diphossugar_trans"/>
</dbReference>
<comment type="similarity">
    <text evidence="1">Belongs to the glycosyltransferase 2 family. WaaE/KdtX subfamily.</text>
</comment>
<reference evidence="4" key="1">
    <citation type="submission" date="2016-10" db="EMBL/GenBank/DDBJ databases">
        <authorList>
            <person name="Varghese N."/>
            <person name="Submissions S."/>
        </authorList>
    </citation>
    <scope>NUCLEOTIDE SEQUENCE [LARGE SCALE GENOMIC DNA]</scope>
    <source>
        <strain evidence="4">DSM 22361</strain>
    </source>
</reference>
<sequence length="220" mass="25803">MSILSYLFGTRPSISYAITVCNERMEIKRLLDDLVPKIREKDEIIVLQDVTNPDDQVSEILEQYQGRIVKAESRLNGDFASFKNELITLAKCDYLFQIDADEMLPQTLIEKLPGYLEFKSKYDCLSVSRINTVEGITEDHLKKWNWEMNADGYINFPDWQPRIINLKTGYPIKWKNKVHEVLFGFKKMGRVKGKSYEMSLIHAKQIKKQEQQVDFYDSNF</sequence>
<evidence type="ECO:0000313" key="3">
    <source>
        <dbReference type="EMBL" id="SEG69793.1"/>
    </source>
</evidence>
<feature type="domain" description="Glycosyltransferase 2-like" evidence="2">
    <location>
        <begin position="17"/>
        <end position="145"/>
    </location>
</feature>
<organism evidence="3 4">
    <name type="scientific">Sphingobacterium lactis</name>
    <dbReference type="NCBI Taxonomy" id="797291"/>
    <lineage>
        <taxon>Bacteria</taxon>
        <taxon>Pseudomonadati</taxon>
        <taxon>Bacteroidota</taxon>
        <taxon>Sphingobacteriia</taxon>
        <taxon>Sphingobacteriales</taxon>
        <taxon>Sphingobacteriaceae</taxon>
        <taxon>Sphingobacterium</taxon>
    </lineage>
</organism>
<dbReference type="OrthoDB" id="1245371at2"/>
<keyword evidence="4" id="KW-1185">Reference proteome</keyword>
<dbReference type="Proteomes" id="UP000236731">
    <property type="component" value="Unassembled WGS sequence"/>
</dbReference>